<feature type="compositionally biased region" description="Low complexity" evidence="1">
    <location>
        <begin position="358"/>
        <end position="378"/>
    </location>
</feature>
<evidence type="ECO:0000313" key="2">
    <source>
        <dbReference type="EMBL" id="KAL1007497.1"/>
    </source>
</evidence>
<sequence>MPDQQDSEITSHESSIHTPSPRRNGSVTNFQTPVRQGNSIRTITQSASRAEIARATTAAGASRSPSMSILNKQRVEQIPNRHPAYLGGPTGTCRSKSYHHVAYNPPTRYPSENIHSDPLYRKTNRPMHLAEAAGIVTAQSYAGRRTHTTRYVIVNEHEARKKLLRSATRIPRHFRMEDPVGEIVELIPRNIKRYTPRIPYGQSQRSHPSQPHLSEEEEEEEGAGTREVRRALFAQTNRPRSLSDLHKPARFYIGERVDSQLSMAPKDSRTSRGRYSGGAQEENKEDWENMEARLHSLSQTSLRGANLPPLAPPARQTQSPARLSHSPGRFAHCSPQGPGRHLEPQVKPKMSRSKLEPSLTESDSASLASSSDQQNSSTDQYIQVIHNKEKYLKPEARQGKLAKKKSKASIDLNISESKELVCSNV</sequence>
<evidence type="ECO:0000256" key="1">
    <source>
        <dbReference type="SAM" id="MobiDB-lite"/>
    </source>
</evidence>
<feature type="region of interest" description="Disordered" evidence="1">
    <location>
        <begin position="197"/>
        <end position="225"/>
    </location>
</feature>
<dbReference type="AlphaFoldDB" id="A0ABD0Y4D5"/>
<feature type="compositionally biased region" description="Polar residues" evidence="1">
    <location>
        <begin position="16"/>
        <end position="39"/>
    </location>
</feature>
<reference evidence="2 3" key="1">
    <citation type="submission" date="2024-06" db="EMBL/GenBank/DDBJ databases">
        <authorList>
            <person name="Pan Q."/>
            <person name="Wen M."/>
            <person name="Jouanno E."/>
            <person name="Zahm M."/>
            <person name="Klopp C."/>
            <person name="Cabau C."/>
            <person name="Louis A."/>
            <person name="Berthelot C."/>
            <person name="Parey E."/>
            <person name="Roest Crollius H."/>
            <person name="Montfort J."/>
            <person name="Robinson-Rechavi M."/>
            <person name="Bouchez O."/>
            <person name="Lampietro C."/>
            <person name="Lopez Roques C."/>
            <person name="Donnadieu C."/>
            <person name="Postlethwait J."/>
            <person name="Bobe J."/>
            <person name="Verreycken H."/>
            <person name="Guiguen Y."/>
        </authorList>
    </citation>
    <scope>NUCLEOTIDE SEQUENCE [LARGE SCALE GENOMIC DNA]</scope>
    <source>
        <strain evidence="2">Up_M1</strain>
        <tissue evidence="2">Testis</tissue>
    </source>
</reference>
<accession>A0ABD0Y4D5</accession>
<comment type="caution">
    <text evidence="2">The sequence shown here is derived from an EMBL/GenBank/DDBJ whole genome shotgun (WGS) entry which is preliminary data.</text>
</comment>
<feature type="compositionally biased region" description="Polar residues" evidence="1">
    <location>
        <begin position="201"/>
        <end position="212"/>
    </location>
</feature>
<feature type="region of interest" description="Disordered" evidence="1">
    <location>
        <begin position="303"/>
        <end position="380"/>
    </location>
</feature>
<feature type="region of interest" description="Disordered" evidence="1">
    <location>
        <begin position="256"/>
        <end position="286"/>
    </location>
</feature>
<evidence type="ECO:0000313" key="3">
    <source>
        <dbReference type="Proteomes" id="UP001557470"/>
    </source>
</evidence>
<dbReference type="EMBL" id="JAGEUA010000002">
    <property type="protein sequence ID" value="KAL1007497.1"/>
    <property type="molecule type" value="Genomic_DNA"/>
</dbReference>
<gene>
    <name evidence="2" type="ORF">UPYG_G00087590</name>
</gene>
<feature type="region of interest" description="Disordered" evidence="1">
    <location>
        <begin position="1"/>
        <end position="39"/>
    </location>
</feature>
<dbReference type="Proteomes" id="UP001557470">
    <property type="component" value="Unassembled WGS sequence"/>
</dbReference>
<protein>
    <submittedName>
        <fullName evidence="2">Uncharacterized protein</fullName>
    </submittedName>
</protein>
<organism evidence="2 3">
    <name type="scientific">Umbra pygmaea</name>
    <name type="common">Eastern mudminnow</name>
    <dbReference type="NCBI Taxonomy" id="75934"/>
    <lineage>
        <taxon>Eukaryota</taxon>
        <taxon>Metazoa</taxon>
        <taxon>Chordata</taxon>
        <taxon>Craniata</taxon>
        <taxon>Vertebrata</taxon>
        <taxon>Euteleostomi</taxon>
        <taxon>Actinopterygii</taxon>
        <taxon>Neopterygii</taxon>
        <taxon>Teleostei</taxon>
        <taxon>Protacanthopterygii</taxon>
        <taxon>Esociformes</taxon>
        <taxon>Umbridae</taxon>
        <taxon>Umbra</taxon>
    </lineage>
</organism>
<name>A0ABD0Y4D5_UMBPY</name>
<keyword evidence="3" id="KW-1185">Reference proteome</keyword>
<proteinExistence type="predicted"/>